<feature type="compositionally biased region" description="Basic residues" evidence="1">
    <location>
        <begin position="23"/>
        <end position="42"/>
    </location>
</feature>
<reference evidence="2" key="5">
    <citation type="submission" date="2025-09" db="UniProtKB">
        <authorList>
            <consortium name="Ensembl"/>
        </authorList>
    </citation>
    <scope>IDENTIFICATION</scope>
    <source>
        <strain evidence="2">C57BL/6J</strain>
    </source>
</reference>
<dbReference type="ExpressionAtlas" id="E9QPI9">
    <property type="expression patterns" value="baseline and differential"/>
</dbReference>
<evidence type="ECO:0000313" key="4">
    <source>
        <dbReference type="Proteomes" id="UP000000589"/>
    </source>
</evidence>
<dbReference type="GeneTree" id="ENSGT00940000161328"/>
<dbReference type="AlphaFoldDB" id="E9QPI9"/>
<organism evidence="2 4">
    <name type="scientific">Mus musculus</name>
    <name type="common">Mouse</name>
    <dbReference type="NCBI Taxonomy" id="10090"/>
    <lineage>
        <taxon>Eukaryota</taxon>
        <taxon>Metazoa</taxon>
        <taxon>Chordata</taxon>
        <taxon>Craniata</taxon>
        <taxon>Vertebrata</taxon>
        <taxon>Euteleostomi</taxon>
        <taxon>Mammalia</taxon>
        <taxon>Eutheria</taxon>
        <taxon>Euarchontoglires</taxon>
        <taxon>Glires</taxon>
        <taxon>Rodentia</taxon>
        <taxon>Myomorpha</taxon>
        <taxon>Muroidea</taxon>
        <taxon>Muridae</taxon>
        <taxon>Murinae</taxon>
        <taxon>Mus</taxon>
        <taxon>Mus</taxon>
    </lineage>
</organism>
<dbReference type="Bgee" id="ENSMUSG00000021470">
    <property type="expression patterns" value="Expressed in metanephric cortical collecting duct and 246 other cell types or tissues"/>
</dbReference>
<dbReference type="MGI" id="MGI:1923501">
    <property type="gene designation" value="Ercc6l2"/>
</dbReference>
<dbReference type="AGR" id="MGI:1923501"/>
<feature type="region of interest" description="Disordered" evidence="1">
    <location>
        <begin position="1"/>
        <end position="42"/>
    </location>
</feature>
<accession>E9QPI9</accession>
<name>E9QPI9_MOUSE</name>
<evidence type="ECO:0000313" key="2">
    <source>
        <dbReference type="Ensembl" id="ENSMUSP00000093392.5"/>
    </source>
</evidence>
<dbReference type="Ensembl" id="ENSMUST00000095724.11">
    <property type="protein sequence ID" value="ENSMUSP00000093392.5"/>
    <property type="gene ID" value="ENSMUSG00000021470.20"/>
</dbReference>
<reference evidence="2 4" key="3">
    <citation type="journal article" date="2011" name="PLoS Biol.">
        <title>Modernizing reference genome assemblies.</title>
        <authorList>
            <person name="Church D.M."/>
            <person name="Schneider V.A."/>
            <person name="Graves T."/>
            <person name="Auger K."/>
            <person name="Cunningham F."/>
            <person name="Bouk N."/>
            <person name="Chen H.C."/>
            <person name="Agarwala R."/>
            <person name="McLaren W.M."/>
            <person name="Ritchie G.R."/>
            <person name="Albracht D."/>
            <person name="Kremitzki M."/>
            <person name="Rock S."/>
            <person name="Kotkiewicz H."/>
            <person name="Kremitzki C."/>
            <person name="Wollam A."/>
            <person name="Trani L."/>
            <person name="Fulton L."/>
            <person name="Fulton R."/>
            <person name="Matthews L."/>
            <person name="Whitehead S."/>
            <person name="Chow W."/>
            <person name="Torrance J."/>
            <person name="Dunn M."/>
            <person name="Harden G."/>
            <person name="Threadgold G."/>
            <person name="Wood J."/>
            <person name="Collins J."/>
            <person name="Heath P."/>
            <person name="Griffiths G."/>
            <person name="Pelan S."/>
            <person name="Grafham D."/>
            <person name="Eichler E.E."/>
            <person name="Weinstock G."/>
            <person name="Mardis E.R."/>
            <person name="Wilson R.K."/>
            <person name="Howe K."/>
            <person name="Flicek P."/>
            <person name="Hubbard T."/>
        </authorList>
    </citation>
    <scope>NUCLEOTIDE SEQUENCE [LARGE SCALE GENOMIC DNA]</scope>
    <source>
        <strain evidence="2 4">C57BL/6J</strain>
    </source>
</reference>
<evidence type="ECO:0007829" key="5">
    <source>
        <dbReference type="PubMed" id="21183079"/>
    </source>
</evidence>
<dbReference type="VEuPathDB" id="HostDB:ENSMUSG00000021470"/>
<reference evidence="5" key="2">
    <citation type="journal article" date="2010" name="Cell">
        <title>A tissue-specific atlas of mouse protein phosphorylation and expression.</title>
        <authorList>
            <person name="Huttlin E.L."/>
            <person name="Jedrychowski M.P."/>
            <person name="Elias J.E."/>
            <person name="Goswami T."/>
            <person name="Rad R."/>
            <person name="Beausoleil S.A."/>
            <person name="Villen J."/>
            <person name="Haas W."/>
            <person name="Sowa M.E."/>
            <person name="Gygi S.P."/>
        </authorList>
    </citation>
    <scope>IDENTIFICATION BY MASS SPECTROMETRY [LARGE SCALE ANALYSIS]</scope>
</reference>
<evidence type="ECO:0000256" key="1">
    <source>
        <dbReference type="SAM" id="MobiDB-lite"/>
    </source>
</evidence>
<evidence type="ECO:0000313" key="3">
    <source>
        <dbReference type="MGI" id="MGI:1923501"/>
    </source>
</evidence>
<reference evidence="2" key="4">
    <citation type="submission" date="2025-08" db="UniProtKB">
        <authorList>
            <consortium name="Ensembl"/>
        </authorList>
    </citation>
    <scope>IDENTIFICATION</scope>
    <source>
        <strain evidence="2">C57BL/6J</strain>
    </source>
</reference>
<proteinExistence type="evidence at protein level"/>
<keyword evidence="4" id="KW-1185">Reference proteome</keyword>
<dbReference type="PhylomeDB" id="E9QPI9"/>
<dbReference type="Proteomes" id="UP000000589">
    <property type="component" value="Chromosome 13"/>
</dbReference>
<gene>
    <name evidence="2 3" type="primary">Ercc6l2</name>
    <name evidence="3" type="synonym">0610007P08Rik</name>
</gene>
<protein>
    <submittedName>
        <fullName evidence="2">Excision repair cross-complementing rodent repair deficiency, complementation group 6 like 2</fullName>
    </submittedName>
</protein>
<reference evidence="2 4" key="1">
    <citation type="journal article" date="2009" name="PLoS Biol.">
        <title>Lineage-specific biology revealed by a finished genome assembly of the mouse.</title>
        <authorList>
            <consortium name="Mouse Genome Sequencing Consortium"/>
            <person name="Church D.M."/>
            <person name="Goodstadt L."/>
            <person name="Hillier L.W."/>
            <person name="Zody M.C."/>
            <person name="Goldstein S."/>
            <person name="She X."/>
            <person name="Bult C.J."/>
            <person name="Agarwala R."/>
            <person name="Cherry J.L."/>
            <person name="DiCuccio M."/>
            <person name="Hlavina W."/>
            <person name="Kapustin Y."/>
            <person name="Meric P."/>
            <person name="Maglott D."/>
            <person name="Birtle Z."/>
            <person name="Marques A.C."/>
            <person name="Graves T."/>
            <person name="Zhou S."/>
            <person name="Teague B."/>
            <person name="Potamousis K."/>
            <person name="Churas C."/>
            <person name="Place M."/>
            <person name="Herschleb J."/>
            <person name="Runnheim R."/>
            <person name="Forrest D."/>
            <person name="Amos-Landgraf J."/>
            <person name="Schwartz D.C."/>
            <person name="Cheng Z."/>
            <person name="Lindblad-Toh K."/>
            <person name="Eichler E.E."/>
            <person name="Ponting C.P."/>
        </authorList>
    </citation>
    <scope>NUCLEOTIDE SEQUENCE [LARGE SCALE GENOMIC DNA]</scope>
    <source>
        <strain evidence="2 4">C57BL/6J</strain>
    </source>
</reference>
<sequence length="42" mass="4697">MDISAPQSRADSRKGMSSELAPLRRHTSSGHFRKRLPRASCD</sequence>